<accession>Q45XG7</accession>
<dbReference type="PATRIC" id="fig|562.6988.peg.4046"/>
<evidence type="ECO:0000313" key="2">
    <source>
        <dbReference type="EMBL" id="AAZ65835.1"/>
    </source>
</evidence>
<proteinExistence type="predicted"/>
<dbReference type="EMBL" id="DQ868764">
    <property type="protein sequence ID" value="ABI98964.1"/>
    <property type="molecule type" value="Genomic_DNA"/>
</dbReference>
<dbReference type="EMBL" id="DQ091854">
    <property type="protein sequence ID" value="AAZ65835.1"/>
    <property type="molecule type" value="Genomic_DNA"/>
</dbReference>
<evidence type="ECO:0000313" key="3">
    <source>
        <dbReference type="EMBL" id="ABI98964.1"/>
    </source>
</evidence>
<feature type="transmembrane region" description="Helical" evidence="1">
    <location>
        <begin position="197"/>
        <end position="215"/>
    </location>
</feature>
<sequence>MNSNKRQTLFFSLDQIIDSGLVFIFIAIGGNLLDKSDMANVVLFQSVALVSVLFCSCFTTQYLLLRYKKQSSLFWLKLFLFFCIITMLIVSLWFQSAEILFLFFVGISSEYIKRYCFYINNSCLSFFSTIITAFIFFVFILMCWLNFMRINSTIYIYIYSGAKLIPLTIICCFLFIKTKFNSDGEYEMPSLWYAITDSLRFGGVFSVITIIYWITNQGFFIFFHDRMPAAELVEIRVTQNVFGVVTMLIALYDSMFLKKNIENKNKIFDWRSYFKFLVISIVLITFNFILLYILSITIYKHLDVFKYSICLALAQFFYLSARMPVLILKLRYSLSIILWLYVCSLFLSSCYLFLKHNDYDFQYIVQSITLSNFFIFLFSLLIVFYKERIYGKNY</sequence>
<keyword evidence="1" id="KW-0812">Transmembrane</keyword>
<dbReference type="BioCyc" id="MetaCyc:MONOMER-21660"/>
<reference evidence="3" key="1">
    <citation type="journal article" date="2007" name="Appl. Environ. Microbiol.">
        <title>DNA microarray-based identification of serogroups and virulence gene patterns of Escherichia coli isolates associated with porcine postweaning diarrhea and edema disease.</title>
        <authorList>
            <person name="Han W."/>
            <person name="Liu B."/>
            <person name="Cao B."/>
            <person name="Beutin L."/>
            <person name="Kruger U."/>
            <person name="Liu H."/>
            <person name="Li Y."/>
            <person name="Liu Y."/>
            <person name="Feng L."/>
            <person name="Wang L."/>
        </authorList>
    </citation>
    <scope>NUCLEOTIDE SEQUENCE</scope>
</reference>
<dbReference type="RefSeq" id="WP_032167161.1">
    <property type="nucleotide sequence ID" value="NZ_AP027417.1"/>
</dbReference>
<feature type="transmembrane region" description="Helical" evidence="1">
    <location>
        <begin position="72"/>
        <end position="93"/>
    </location>
</feature>
<name>Q45XG7_ECOLX</name>
<feature type="transmembrane region" description="Helical" evidence="1">
    <location>
        <begin position="124"/>
        <end position="148"/>
    </location>
</feature>
<feature type="transmembrane region" description="Helical" evidence="1">
    <location>
        <begin position="9"/>
        <end position="30"/>
    </location>
</feature>
<gene>
    <name evidence="3" type="primary">wzx</name>
</gene>
<reference evidence="2" key="2">
    <citation type="submission" date="2009-09" db="EMBL/GenBank/DDBJ databases">
        <title>The Escherichia coli O149 O-antigen gene cluster.</title>
        <authorList>
            <person name="Goswami P."/>
            <person name="Boerlin P."/>
            <person name="Gyles C.L."/>
            <person name="Poppe C."/>
        </authorList>
    </citation>
    <scope>NUCLEOTIDE SEQUENCE</scope>
</reference>
<feature type="transmembrane region" description="Helical" evidence="1">
    <location>
        <begin position="333"/>
        <end position="354"/>
    </location>
</feature>
<keyword evidence="1" id="KW-0472">Membrane</keyword>
<feature type="transmembrane region" description="Helical" evidence="1">
    <location>
        <begin position="235"/>
        <end position="252"/>
    </location>
</feature>
<feature type="transmembrane region" description="Helical" evidence="1">
    <location>
        <begin position="273"/>
        <end position="298"/>
    </location>
</feature>
<protein>
    <submittedName>
        <fullName evidence="3">Wzx</fullName>
    </submittedName>
</protein>
<organism evidence="2">
    <name type="scientific">Escherichia coli</name>
    <dbReference type="NCBI Taxonomy" id="562"/>
    <lineage>
        <taxon>Bacteria</taxon>
        <taxon>Pseudomonadati</taxon>
        <taxon>Pseudomonadota</taxon>
        <taxon>Gammaproteobacteria</taxon>
        <taxon>Enterobacterales</taxon>
        <taxon>Enterobacteriaceae</taxon>
        <taxon>Escherichia</taxon>
    </lineage>
</organism>
<feature type="transmembrane region" description="Helical" evidence="1">
    <location>
        <begin position="366"/>
        <end position="385"/>
    </location>
</feature>
<evidence type="ECO:0000256" key="1">
    <source>
        <dbReference type="SAM" id="Phobius"/>
    </source>
</evidence>
<feature type="transmembrane region" description="Helical" evidence="1">
    <location>
        <begin position="42"/>
        <end position="65"/>
    </location>
</feature>
<keyword evidence="1" id="KW-1133">Transmembrane helix</keyword>
<dbReference type="AlphaFoldDB" id="Q45XG7"/>
<feature type="transmembrane region" description="Helical" evidence="1">
    <location>
        <begin position="154"/>
        <end position="176"/>
    </location>
</feature>